<accession>A0ABT5JYX2</accession>
<protein>
    <recommendedName>
        <fullName evidence="3">TIGR02391 family protein</fullName>
    </recommendedName>
</protein>
<sequence length="288" mass="32109">MKEPEISKARTVAVTSQSTPSKVSEIEPYVQKLIEEHRPALEQIGSALLGFLNQAGSVIRLLHSTIQKSAPQIIQLLEGIRAMPQVYRQAILELGQSGWYFDGNMPLHMPMEIAALVKDDKLEEVDAFMDNYFGAHLDHIEQELTAAFPLRAKIICAAFSAHRNGQFELSVPVLLTQVDGICAELTGLSPFRRKDKRPTTAAYVESLQNAFLEALLVPFSENLPISSSEHERPPHFASLNRHMVLHGESVDYATKRNSLKAISLLNYTVQYLLISKEESSRQRASAST</sequence>
<keyword evidence="2" id="KW-1185">Reference proteome</keyword>
<dbReference type="RefSeq" id="WP_273670525.1">
    <property type="nucleotide sequence ID" value="NZ_JAQQXR010000003.1"/>
</dbReference>
<organism evidence="1 2">
    <name type="scientific">Janthinobacterium fluminis</name>
    <dbReference type="NCBI Taxonomy" id="2987524"/>
    <lineage>
        <taxon>Bacteria</taxon>
        <taxon>Pseudomonadati</taxon>
        <taxon>Pseudomonadota</taxon>
        <taxon>Betaproteobacteria</taxon>
        <taxon>Burkholderiales</taxon>
        <taxon>Oxalobacteraceae</taxon>
        <taxon>Janthinobacterium</taxon>
    </lineage>
</organism>
<reference evidence="1 2" key="1">
    <citation type="submission" date="2022-10" db="EMBL/GenBank/DDBJ databases">
        <title>Janthinobacterium sp. hw3 Genome sequencing.</title>
        <authorList>
            <person name="Park S."/>
        </authorList>
    </citation>
    <scope>NUCLEOTIDE SEQUENCE [LARGE SCALE GENOMIC DNA]</scope>
    <source>
        <strain evidence="2">hw3</strain>
    </source>
</reference>
<gene>
    <name evidence="1" type="ORF">OIK44_09640</name>
</gene>
<dbReference type="Proteomes" id="UP001221208">
    <property type="component" value="Unassembled WGS sequence"/>
</dbReference>
<evidence type="ECO:0000313" key="1">
    <source>
        <dbReference type="EMBL" id="MDC8757849.1"/>
    </source>
</evidence>
<comment type="caution">
    <text evidence="1">The sequence shown here is derived from an EMBL/GenBank/DDBJ whole genome shotgun (WGS) entry which is preliminary data.</text>
</comment>
<name>A0ABT5JYX2_9BURK</name>
<evidence type="ECO:0008006" key="3">
    <source>
        <dbReference type="Google" id="ProtNLM"/>
    </source>
</evidence>
<proteinExistence type="predicted"/>
<dbReference type="EMBL" id="JAQQXR010000003">
    <property type="protein sequence ID" value="MDC8757849.1"/>
    <property type="molecule type" value="Genomic_DNA"/>
</dbReference>
<evidence type="ECO:0000313" key="2">
    <source>
        <dbReference type="Proteomes" id="UP001221208"/>
    </source>
</evidence>